<dbReference type="InterPro" id="IPR052971">
    <property type="entry name" value="TRP_calcium_channel"/>
</dbReference>
<sequence length="737" mass="84182">MLKYNPPHSTVLYHTLPVLYTWGLLEQLMSEQLPVDNEGCQPANSGYNVEAPTSRQVLRVALNLKYLVDKVVPVTYGCDEIESDHSSVVTPAVVQLALEACGGDPEDKKNRDKYRAVVVFALLKVYGWYSQLAATELHNAELYESRGVAAQQLCKIIIDQEEMNDLHFMFMQMLLRRYTINENDEDSEPANAIELASDMHCTIVIGSGGFQRCLTWLWRGWIIQNRRDPTTFIRDETVSSPYFIDHFNPDRIKTPKYQNLLNIFFSILFLVLYTVVVNGKNSVTVSPIDLPELVFYLFTLGNILEEMTKMYYIGAAYFSFWSSFNLTMYSIISVSFVLRILSVAPLKLHNPSEYWDKISYRILSCAAPFVWSRMLLYLESEPFVGVMLVVLKHMMKESAVFFVLLVLIMVGFCQGFLGLDSADGHREITGTIMENLTIAVLGLGSFDKFKRFAPPYAEILYYSYYFIVSVILLNILIALYANAYQRVVDNAADEYMALMVQKTLRFIRAPDEDVFVAPLNLIELLFSPVFAFLSKAKKSQLSYYVMMVIYSPTLVLVALSEVRTSKRIKYNRLKNLPDDANEVDTAWDLTDGYVDEEDTLFTRSHTSGIRATNKKNKFSLQVQREAEAKDPKFSVPREWYSKVKHICHKHEQEKCASDDGSNDLSEKVSELLVKLSKVGLSVNSSGSSTLPDEVFKEFKTDVEKLGNMVQELNDLKRELKDISDMKSLLKEIVNQKK</sequence>
<protein>
    <recommendedName>
        <fullName evidence="8">Calcium channel YVC1</fullName>
    </recommendedName>
</protein>
<dbReference type="InterPro" id="IPR056336">
    <property type="entry name" value="YVC1_C"/>
</dbReference>
<dbReference type="GO" id="GO:0005244">
    <property type="term" value="F:voltage-gated monoatomic ion channel activity"/>
    <property type="evidence" value="ECO:0007669"/>
    <property type="project" value="EnsemblFungi"/>
</dbReference>
<dbReference type="GO" id="GO:0005227">
    <property type="term" value="F:calcium-activated cation channel activity"/>
    <property type="evidence" value="ECO:0007669"/>
    <property type="project" value="EnsemblFungi"/>
</dbReference>
<dbReference type="FunCoup" id="Q6FNW2">
    <property type="interactions" value="31"/>
</dbReference>
<dbReference type="GO" id="GO:1990816">
    <property type="term" value="C:vacuole-mitochondrion membrane contact site"/>
    <property type="evidence" value="ECO:0007669"/>
    <property type="project" value="EnsemblFungi"/>
</dbReference>
<keyword evidence="7" id="KW-1185">Reference proteome</keyword>
<dbReference type="eggNOG" id="ENOG502QTER">
    <property type="taxonomic scope" value="Eukaryota"/>
</dbReference>
<feature type="transmembrane region" description="Helical" evidence="2">
    <location>
        <begin position="316"/>
        <end position="338"/>
    </location>
</feature>
<feature type="transmembrane region" description="Helical" evidence="2">
    <location>
        <begin position="541"/>
        <end position="559"/>
    </location>
</feature>
<keyword evidence="2" id="KW-1133">Transmembrane helix</keyword>
<dbReference type="VEuPathDB" id="FungiDB:CAGL0J08613g"/>
<keyword evidence="1" id="KW-0175">Coiled coil</keyword>
<organism evidence="6 7">
    <name type="scientific">Candida glabrata (strain ATCC 2001 / BCRC 20586 / JCM 3761 / NBRC 0622 / NRRL Y-65 / CBS 138)</name>
    <name type="common">Yeast</name>
    <name type="synonym">Nakaseomyces glabratus</name>
    <dbReference type="NCBI Taxonomy" id="284593"/>
    <lineage>
        <taxon>Eukaryota</taxon>
        <taxon>Fungi</taxon>
        <taxon>Dikarya</taxon>
        <taxon>Ascomycota</taxon>
        <taxon>Saccharomycotina</taxon>
        <taxon>Saccharomycetes</taxon>
        <taxon>Saccharomycetales</taxon>
        <taxon>Saccharomycetaceae</taxon>
        <taxon>Nakaseomyces</taxon>
    </lineage>
</organism>
<dbReference type="OMA" id="YQKCIKY"/>
<accession>Q6FNW2</accession>
<dbReference type="Proteomes" id="UP000002428">
    <property type="component" value="Chromosome J"/>
</dbReference>
<dbReference type="HOGENOM" id="CLU_014123_0_0_1"/>
<reference evidence="6 7" key="1">
    <citation type="journal article" date="2004" name="Nature">
        <title>Genome evolution in yeasts.</title>
        <authorList>
            <consortium name="Genolevures"/>
            <person name="Dujon B."/>
            <person name="Sherman D."/>
            <person name="Fischer G."/>
            <person name="Durrens P."/>
            <person name="Casaregola S."/>
            <person name="Lafontaine I."/>
            <person name="de Montigny J."/>
            <person name="Marck C."/>
            <person name="Neuveglise C."/>
            <person name="Talla E."/>
            <person name="Goffard N."/>
            <person name="Frangeul L."/>
            <person name="Aigle M."/>
            <person name="Anthouard V."/>
            <person name="Babour A."/>
            <person name="Barbe V."/>
            <person name="Barnay S."/>
            <person name="Blanchin S."/>
            <person name="Beckerich J.M."/>
            <person name="Beyne E."/>
            <person name="Bleykasten C."/>
            <person name="Boisrame A."/>
            <person name="Boyer J."/>
            <person name="Cattolico L."/>
            <person name="Confanioleri F."/>
            <person name="de Daruvar A."/>
            <person name="Despons L."/>
            <person name="Fabre E."/>
            <person name="Fairhead C."/>
            <person name="Ferry-Dumazet H."/>
            <person name="Groppi A."/>
            <person name="Hantraye F."/>
            <person name="Hennequin C."/>
            <person name="Jauniaux N."/>
            <person name="Joyet P."/>
            <person name="Kachouri R."/>
            <person name="Kerrest A."/>
            <person name="Koszul R."/>
            <person name="Lemaire M."/>
            <person name="Lesur I."/>
            <person name="Ma L."/>
            <person name="Muller H."/>
            <person name="Nicaud J.M."/>
            <person name="Nikolski M."/>
            <person name="Oztas S."/>
            <person name="Ozier-Kalogeropoulos O."/>
            <person name="Pellenz S."/>
            <person name="Potier S."/>
            <person name="Richard G.F."/>
            <person name="Straub M.L."/>
            <person name="Suleau A."/>
            <person name="Swennene D."/>
            <person name="Tekaia F."/>
            <person name="Wesolowski-Louvel M."/>
            <person name="Westhof E."/>
            <person name="Wirth B."/>
            <person name="Zeniou-Meyer M."/>
            <person name="Zivanovic I."/>
            <person name="Bolotin-Fukuhara M."/>
            <person name="Thierry A."/>
            <person name="Bouchier C."/>
            <person name="Caudron B."/>
            <person name="Scarpelli C."/>
            <person name="Gaillardin C."/>
            <person name="Weissenbach J."/>
            <person name="Wincker P."/>
            <person name="Souciet J.L."/>
        </authorList>
    </citation>
    <scope>NUCLEOTIDE SEQUENCE [LARGE SCALE GENOMIC DNA]</scope>
    <source>
        <strain evidence="7">ATCC 2001 / BCRC 20586 / JCM 3761 / NBRC 0622 / NRRL Y-65 / CBS 138</strain>
    </source>
</reference>
<evidence type="ECO:0000256" key="1">
    <source>
        <dbReference type="SAM" id="Coils"/>
    </source>
</evidence>
<dbReference type="Pfam" id="PF23190">
    <property type="entry name" value="LHD_TRPY1"/>
    <property type="match status" value="1"/>
</dbReference>
<feature type="transmembrane region" description="Helical" evidence="2">
    <location>
        <begin position="285"/>
        <end position="304"/>
    </location>
</feature>
<dbReference type="GO" id="GO:0005272">
    <property type="term" value="F:sodium channel activity"/>
    <property type="evidence" value="ECO:0007669"/>
    <property type="project" value="EnsemblFungi"/>
</dbReference>
<dbReference type="Pfam" id="PF23317">
    <property type="entry name" value="YVC1_C"/>
    <property type="match status" value="1"/>
</dbReference>
<dbReference type="EMBL" id="CR380956">
    <property type="protein sequence ID" value="CAG61033.1"/>
    <property type="molecule type" value="Genomic_DNA"/>
</dbReference>
<dbReference type="InParanoid" id="Q6FNW2"/>
<dbReference type="AlphaFoldDB" id="Q6FNW2"/>
<name>Q6FNW2_CANGA</name>
<keyword evidence="2" id="KW-0812">Transmembrane</keyword>
<feature type="transmembrane region" description="Helical" evidence="2">
    <location>
        <begin position="399"/>
        <end position="417"/>
    </location>
</feature>
<feature type="transmembrane region" description="Helical" evidence="2">
    <location>
        <begin position="459"/>
        <end position="481"/>
    </location>
</feature>
<feature type="domain" description="YVC1 N-terminal linker helical" evidence="3">
    <location>
        <begin position="57"/>
        <end position="247"/>
    </location>
</feature>
<dbReference type="PANTHER" id="PTHR35859:SF1">
    <property type="entry name" value="NONSELECTIVE CATION CHANNEL PROTEIN"/>
    <property type="match status" value="1"/>
</dbReference>
<keyword evidence="2" id="KW-0472">Membrane</keyword>
<dbReference type="CGD" id="CAL0133476">
    <property type="gene designation" value="CAGL0J08613g"/>
</dbReference>
<evidence type="ECO:0000313" key="6">
    <source>
        <dbReference type="EMBL" id="CAG61033.1"/>
    </source>
</evidence>
<dbReference type="GO" id="GO:0000329">
    <property type="term" value="C:fungal-type vacuole membrane"/>
    <property type="evidence" value="ECO:0007669"/>
    <property type="project" value="EnsemblFungi"/>
</dbReference>
<dbReference type="GO" id="GO:0097553">
    <property type="term" value="P:calcium ion transmembrane import into cytosol"/>
    <property type="evidence" value="ECO:0007669"/>
    <property type="project" value="EnsemblFungi"/>
</dbReference>
<dbReference type="GO" id="GO:0005262">
    <property type="term" value="F:calcium channel activity"/>
    <property type="evidence" value="ECO:0007669"/>
    <property type="project" value="EnsemblFungi"/>
</dbReference>
<gene>
    <name evidence="5 6" type="ordered locus">CAGL0J08613g</name>
</gene>
<evidence type="ECO:0000259" key="3">
    <source>
        <dbReference type="Pfam" id="PF23190"/>
    </source>
</evidence>
<feature type="coiled-coil region" evidence="1">
    <location>
        <begin position="702"/>
        <end position="732"/>
    </location>
</feature>
<evidence type="ECO:0008006" key="8">
    <source>
        <dbReference type="Google" id="ProtNLM"/>
    </source>
</evidence>
<dbReference type="STRING" id="284593.Q6FNW2"/>
<feature type="domain" description="Calcium channel YVC1-like C-terminal transmembrane" evidence="4">
    <location>
        <begin position="269"/>
        <end position="558"/>
    </location>
</feature>
<evidence type="ECO:0000313" key="5">
    <source>
        <dbReference type="CGD" id="CAL0133476"/>
    </source>
</evidence>
<dbReference type="PANTHER" id="PTHR35859">
    <property type="entry name" value="NONSELECTIVE CATION CHANNEL PROTEIN"/>
    <property type="match status" value="1"/>
</dbReference>
<dbReference type="GO" id="GO:0030003">
    <property type="term" value="P:intracellular monoatomic cation homeostasis"/>
    <property type="evidence" value="ECO:0007669"/>
    <property type="project" value="EnsemblFungi"/>
</dbReference>
<evidence type="ECO:0000256" key="2">
    <source>
        <dbReference type="SAM" id="Phobius"/>
    </source>
</evidence>
<dbReference type="InterPro" id="IPR056337">
    <property type="entry name" value="LHD_YVC1"/>
</dbReference>
<evidence type="ECO:0000313" key="7">
    <source>
        <dbReference type="Proteomes" id="UP000002428"/>
    </source>
</evidence>
<evidence type="ECO:0000259" key="4">
    <source>
        <dbReference type="Pfam" id="PF23317"/>
    </source>
</evidence>
<dbReference type="GO" id="GO:0005267">
    <property type="term" value="F:potassium channel activity"/>
    <property type="evidence" value="ECO:0007669"/>
    <property type="project" value="EnsemblFungi"/>
</dbReference>
<feature type="transmembrane region" description="Helical" evidence="2">
    <location>
        <begin position="260"/>
        <end position="279"/>
    </location>
</feature>
<dbReference type="KEGG" id="cgr:2889668"/>
<proteinExistence type="predicted"/>
<feature type="transmembrane region" description="Helical" evidence="2">
    <location>
        <begin position="429"/>
        <end position="447"/>
    </location>
</feature>